<feature type="chain" id="PRO_5039377492" evidence="2">
    <location>
        <begin position="20"/>
        <end position="435"/>
    </location>
</feature>
<evidence type="ECO:0000256" key="1">
    <source>
        <dbReference type="SAM" id="MobiDB-lite"/>
    </source>
</evidence>
<keyword evidence="2" id="KW-0732">Signal</keyword>
<dbReference type="Gene3D" id="3.40.190.10">
    <property type="entry name" value="Periplasmic binding protein-like II"/>
    <property type="match status" value="1"/>
</dbReference>
<accession>A0A4Q7NU86</accession>
<reference evidence="3 4" key="1">
    <citation type="submission" date="2019-02" db="EMBL/GenBank/DDBJ databases">
        <title>Genomic Encyclopedia of Type Strains, Phase IV (KMG-IV): sequencing the most valuable type-strain genomes for metagenomic binning, comparative biology and taxonomic classification.</title>
        <authorList>
            <person name="Goeker M."/>
        </authorList>
    </citation>
    <scope>NUCLEOTIDE SEQUENCE [LARGE SCALE GENOMIC DNA]</scope>
    <source>
        <strain evidence="3 4">DSM 45622</strain>
    </source>
</reference>
<evidence type="ECO:0000313" key="4">
    <source>
        <dbReference type="Proteomes" id="UP000293638"/>
    </source>
</evidence>
<dbReference type="AlphaFoldDB" id="A0A4Q7NU86"/>
<dbReference type="PANTHER" id="PTHR43649">
    <property type="entry name" value="ARABINOSE-BINDING PROTEIN-RELATED"/>
    <property type="match status" value="1"/>
</dbReference>
<feature type="compositionally biased region" description="Gly residues" evidence="1">
    <location>
        <begin position="37"/>
        <end position="51"/>
    </location>
</feature>
<sequence length="435" mass="45993">MERRVVVRHTGLAGGVALALVLAACGGGTGASSSSSGSGGGASSSSGSGGGGKVSSITLMAAEYSKDHTAAFWNDFAQKYQAKTGIKLNVQVVSWDDIDQQASTAIQNSNPPDILNLNAYASYAKDGLLYSSDEVLDPAVKSDVLDAFVKSGTYQGKLYGMPDLSSARALFYNKTLFQQAGISAPPKTWDEFEADAKKVSALGKGTVGYAMPLGPEEAQAEFSIWLFNNGGNWKTDGKWTINSDKNVQTLTFLKKLAVTDKVTENNPGKTNRTDGAFALFSSGKAGMVVGFSPLQGQLDKDKKVDYGIAPMPTSDGSTPQTYGVTDYLMAFKKNGNQDAVKAFYQLYYQPDEVNTFIKAEGFLPVTKSGVQTFASEASLKVYLDTLPQTHLTPTDDPAWDKVKLAVQQGIGAAVGPSGDPKKVLDGLQQQAEAGS</sequence>
<comment type="caution">
    <text evidence="3">The sequence shown here is derived from an EMBL/GenBank/DDBJ whole genome shotgun (WGS) entry which is preliminary data.</text>
</comment>
<dbReference type="RefSeq" id="WP_130492506.1">
    <property type="nucleotide sequence ID" value="NZ_SGXD01000002.1"/>
</dbReference>
<evidence type="ECO:0000313" key="3">
    <source>
        <dbReference type="EMBL" id="RZS89982.1"/>
    </source>
</evidence>
<dbReference type="Proteomes" id="UP000293638">
    <property type="component" value="Unassembled WGS sequence"/>
</dbReference>
<dbReference type="Pfam" id="PF01547">
    <property type="entry name" value="SBP_bac_1"/>
    <property type="match status" value="1"/>
</dbReference>
<proteinExistence type="predicted"/>
<dbReference type="OrthoDB" id="9770625at2"/>
<gene>
    <name evidence="3" type="ORF">EV189_1764</name>
</gene>
<feature type="region of interest" description="Disordered" evidence="1">
    <location>
        <begin position="31"/>
        <end position="51"/>
    </location>
</feature>
<dbReference type="PROSITE" id="PS51257">
    <property type="entry name" value="PROKAR_LIPOPROTEIN"/>
    <property type="match status" value="1"/>
</dbReference>
<feature type="signal peptide" evidence="2">
    <location>
        <begin position="1"/>
        <end position="19"/>
    </location>
</feature>
<organism evidence="3 4">
    <name type="scientific">Motilibacter rhizosphaerae</name>
    <dbReference type="NCBI Taxonomy" id="598652"/>
    <lineage>
        <taxon>Bacteria</taxon>
        <taxon>Bacillati</taxon>
        <taxon>Actinomycetota</taxon>
        <taxon>Actinomycetes</taxon>
        <taxon>Motilibacterales</taxon>
        <taxon>Motilibacteraceae</taxon>
        <taxon>Motilibacter</taxon>
    </lineage>
</organism>
<feature type="region of interest" description="Disordered" evidence="1">
    <location>
        <begin position="413"/>
        <end position="435"/>
    </location>
</feature>
<protein>
    <submittedName>
        <fullName evidence="3">Carbohydrate ABC transporter substrate-binding protein (CUT1 family)</fullName>
    </submittedName>
</protein>
<keyword evidence="4" id="KW-1185">Reference proteome</keyword>
<evidence type="ECO:0000256" key="2">
    <source>
        <dbReference type="SAM" id="SignalP"/>
    </source>
</evidence>
<dbReference type="InterPro" id="IPR050490">
    <property type="entry name" value="Bact_solute-bd_prot1"/>
</dbReference>
<dbReference type="InterPro" id="IPR006059">
    <property type="entry name" value="SBP"/>
</dbReference>
<name>A0A4Q7NU86_9ACTN</name>
<dbReference type="PANTHER" id="PTHR43649:SF30">
    <property type="entry name" value="ABC TRANSPORTER SUBSTRATE-BINDING PROTEIN"/>
    <property type="match status" value="1"/>
</dbReference>
<dbReference type="SUPFAM" id="SSF53850">
    <property type="entry name" value="Periplasmic binding protein-like II"/>
    <property type="match status" value="1"/>
</dbReference>
<dbReference type="EMBL" id="SGXD01000002">
    <property type="protein sequence ID" value="RZS89982.1"/>
    <property type="molecule type" value="Genomic_DNA"/>
</dbReference>